<evidence type="ECO:0000256" key="4">
    <source>
        <dbReference type="ARBA" id="ARBA00022723"/>
    </source>
</evidence>
<keyword evidence="11" id="KW-1185">Reference proteome</keyword>
<keyword evidence="4" id="KW-0479">Metal-binding</keyword>
<reference evidence="10" key="1">
    <citation type="submission" date="2022-12" db="EMBL/GenBank/DDBJ databases">
        <title>Jiella pelagia sp. nov., isolated from phosphonate enriched culture of Northwest Pacific surface seawater.</title>
        <authorList>
            <person name="Shin D.Y."/>
            <person name="Hwang C.Y."/>
        </authorList>
    </citation>
    <scope>NUCLEOTIDE SEQUENCE</scope>
    <source>
        <strain evidence="10">HL-NP1</strain>
    </source>
</reference>
<dbReference type="NCBIfam" id="TIGR03725">
    <property type="entry name" value="T6A_YeaZ"/>
    <property type="match status" value="1"/>
</dbReference>
<evidence type="ECO:0000313" key="10">
    <source>
        <dbReference type="EMBL" id="WAP70844.1"/>
    </source>
</evidence>
<keyword evidence="5" id="KW-0408">Iron</keyword>
<keyword evidence="6 10" id="KW-0012">Acyltransferase</keyword>
<organism evidence="10 11">
    <name type="scientific">Jiella pelagia</name>
    <dbReference type="NCBI Taxonomy" id="2986949"/>
    <lineage>
        <taxon>Bacteria</taxon>
        <taxon>Pseudomonadati</taxon>
        <taxon>Pseudomonadota</taxon>
        <taxon>Alphaproteobacteria</taxon>
        <taxon>Hyphomicrobiales</taxon>
        <taxon>Aurantimonadaceae</taxon>
        <taxon>Jiella</taxon>
    </lineage>
</organism>
<dbReference type="Gene3D" id="3.30.420.40">
    <property type="match status" value="2"/>
</dbReference>
<proteinExistence type="predicted"/>
<evidence type="ECO:0000259" key="9">
    <source>
        <dbReference type="Pfam" id="PF00814"/>
    </source>
</evidence>
<name>A0ABY7C434_9HYPH</name>
<keyword evidence="3" id="KW-0819">tRNA processing</keyword>
<evidence type="ECO:0000256" key="7">
    <source>
        <dbReference type="ARBA" id="ARBA00048117"/>
    </source>
</evidence>
<feature type="region of interest" description="Disordered" evidence="8">
    <location>
        <begin position="220"/>
        <end position="250"/>
    </location>
</feature>
<dbReference type="SUPFAM" id="SSF53067">
    <property type="entry name" value="Actin-like ATPase domain"/>
    <property type="match status" value="2"/>
</dbReference>
<evidence type="ECO:0000256" key="2">
    <source>
        <dbReference type="ARBA" id="ARBA00022679"/>
    </source>
</evidence>
<comment type="catalytic activity">
    <reaction evidence="7">
        <text>L-threonylcarbamoyladenylate + adenosine(37) in tRNA = N(6)-L-threonylcarbamoyladenosine(37) in tRNA + AMP + H(+)</text>
        <dbReference type="Rhea" id="RHEA:37059"/>
        <dbReference type="Rhea" id="RHEA-COMP:10162"/>
        <dbReference type="Rhea" id="RHEA-COMP:10163"/>
        <dbReference type="ChEBI" id="CHEBI:15378"/>
        <dbReference type="ChEBI" id="CHEBI:73682"/>
        <dbReference type="ChEBI" id="CHEBI:74411"/>
        <dbReference type="ChEBI" id="CHEBI:74418"/>
        <dbReference type="ChEBI" id="CHEBI:456215"/>
        <dbReference type="EC" id="2.3.1.234"/>
    </reaction>
</comment>
<evidence type="ECO:0000256" key="6">
    <source>
        <dbReference type="ARBA" id="ARBA00023315"/>
    </source>
</evidence>
<evidence type="ECO:0000256" key="8">
    <source>
        <dbReference type="SAM" id="MobiDB-lite"/>
    </source>
</evidence>
<sequence>MPPLILALDTAFARCTAAVFDPSGEGRLLASAEPDIGTGHAERLTGVIDDVLTEAGATYGDLARIVVTTGPGSFTGIRVGVAAARGLALALDIPALGVSTLEALAKGAFASKEAGANGSPILAVIDARRGEVYAALLSGDGRMSAGPSALQPSRLAAFVAGPAESLHPGFRQPGNPLRLVGSGAAIAEANLSGTETMIVGDTDRIDPEILARLGALAATGEPPRPLYLRSADAKPSSAPSLRGERTESIP</sequence>
<accession>A0ABY7C434</accession>
<dbReference type="GO" id="GO:0061711">
    <property type="term" value="F:tRNA N(6)-L-threonylcarbamoyladenine synthase activity"/>
    <property type="evidence" value="ECO:0007669"/>
    <property type="project" value="UniProtKB-EC"/>
</dbReference>
<dbReference type="InterPro" id="IPR043129">
    <property type="entry name" value="ATPase_NBD"/>
</dbReference>
<evidence type="ECO:0000256" key="5">
    <source>
        <dbReference type="ARBA" id="ARBA00023004"/>
    </source>
</evidence>
<gene>
    <name evidence="10" type="primary">tsaB</name>
    <name evidence="10" type="ORF">OH818_13120</name>
</gene>
<dbReference type="PANTHER" id="PTHR11735:SF11">
    <property type="entry name" value="TRNA THREONYLCARBAMOYLADENOSINE BIOSYNTHESIS PROTEIN TSAB"/>
    <property type="match status" value="1"/>
</dbReference>
<keyword evidence="2 10" id="KW-0808">Transferase</keyword>
<feature type="domain" description="Gcp-like" evidence="9">
    <location>
        <begin position="39"/>
        <end position="156"/>
    </location>
</feature>
<evidence type="ECO:0000256" key="1">
    <source>
        <dbReference type="ARBA" id="ARBA00012156"/>
    </source>
</evidence>
<evidence type="ECO:0000256" key="3">
    <source>
        <dbReference type="ARBA" id="ARBA00022694"/>
    </source>
</evidence>
<evidence type="ECO:0000313" key="11">
    <source>
        <dbReference type="Proteomes" id="UP001164020"/>
    </source>
</evidence>
<dbReference type="EC" id="2.3.1.234" evidence="1"/>
<dbReference type="Proteomes" id="UP001164020">
    <property type="component" value="Chromosome"/>
</dbReference>
<protein>
    <recommendedName>
        <fullName evidence="1">N(6)-L-threonylcarbamoyladenine synthase</fullName>
        <ecNumber evidence="1">2.3.1.234</ecNumber>
    </recommendedName>
</protein>
<dbReference type="Pfam" id="PF00814">
    <property type="entry name" value="TsaD"/>
    <property type="match status" value="1"/>
</dbReference>
<dbReference type="PRINTS" id="PR00789">
    <property type="entry name" value="OSIALOPTASE"/>
</dbReference>
<dbReference type="InterPro" id="IPR000905">
    <property type="entry name" value="Gcp-like_dom"/>
</dbReference>
<dbReference type="RefSeq" id="WP_268883379.1">
    <property type="nucleotide sequence ID" value="NZ_CP114029.1"/>
</dbReference>
<dbReference type="EMBL" id="CP114029">
    <property type="protein sequence ID" value="WAP70844.1"/>
    <property type="molecule type" value="Genomic_DNA"/>
</dbReference>
<dbReference type="PANTHER" id="PTHR11735">
    <property type="entry name" value="TRNA N6-ADENOSINE THREONYLCARBAMOYLTRANSFERASE"/>
    <property type="match status" value="1"/>
</dbReference>
<dbReference type="InterPro" id="IPR022496">
    <property type="entry name" value="T6A_TsaB"/>
</dbReference>
<dbReference type="InterPro" id="IPR017861">
    <property type="entry name" value="KAE1/TsaD"/>
</dbReference>